<evidence type="ECO:0000313" key="2">
    <source>
        <dbReference type="Proteomes" id="UP001164929"/>
    </source>
</evidence>
<organism evidence="1 2">
    <name type="scientific">Populus alba x Populus x berolinensis</name>
    <dbReference type="NCBI Taxonomy" id="444605"/>
    <lineage>
        <taxon>Eukaryota</taxon>
        <taxon>Viridiplantae</taxon>
        <taxon>Streptophyta</taxon>
        <taxon>Embryophyta</taxon>
        <taxon>Tracheophyta</taxon>
        <taxon>Spermatophyta</taxon>
        <taxon>Magnoliopsida</taxon>
        <taxon>eudicotyledons</taxon>
        <taxon>Gunneridae</taxon>
        <taxon>Pentapetalae</taxon>
        <taxon>rosids</taxon>
        <taxon>fabids</taxon>
        <taxon>Malpighiales</taxon>
        <taxon>Salicaceae</taxon>
        <taxon>Saliceae</taxon>
        <taxon>Populus</taxon>
    </lineage>
</organism>
<sequence length="55" mass="6062">MAEPSEILRHAHVGQKELLDGGDTTTSNTQRSGCLILRMQLFILSVVHSSPCQVR</sequence>
<protein>
    <submittedName>
        <fullName evidence="1">Uncharacterized protein</fullName>
    </submittedName>
</protein>
<keyword evidence="2" id="KW-1185">Reference proteome</keyword>
<dbReference type="Proteomes" id="UP001164929">
    <property type="component" value="Chromosome 11"/>
</dbReference>
<name>A0AAD6Q7J4_9ROSI</name>
<evidence type="ECO:0000313" key="1">
    <source>
        <dbReference type="EMBL" id="KAJ6980018.1"/>
    </source>
</evidence>
<comment type="caution">
    <text evidence="1">The sequence shown here is derived from an EMBL/GenBank/DDBJ whole genome shotgun (WGS) entry which is preliminary data.</text>
</comment>
<dbReference type="EMBL" id="JAQIZT010000011">
    <property type="protein sequence ID" value="KAJ6980018.1"/>
    <property type="molecule type" value="Genomic_DNA"/>
</dbReference>
<proteinExistence type="predicted"/>
<gene>
    <name evidence="1" type="ORF">NC653_027984</name>
</gene>
<accession>A0AAD6Q7J4</accession>
<dbReference type="AlphaFoldDB" id="A0AAD6Q7J4"/>
<reference evidence="1" key="1">
    <citation type="journal article" date="2023" name="Mol. Ecol. Resour.">
        <title>Chromosome-level genome assembly of a triploid poplar Populus alba 'Berolinensis'.</title>
        <authorList>
            <person name="Chen S."/>
            <person name="Yu Y."/>
            <person name="Wang X."/>
            <person name="Wang S."/>
            <person name="Zhang T."/>
            <person name="Zhou Y."/>
            <person name="He R."/>
            <person name="Meng N."/>
            <person name="Wang Y."/>
            <person name="Liu W."/>
            <person name="Liu Z."/>
            <person name="Liu J."/>
            <person name="Guo Q."/>
            <person name="Huang H."/>
            <person name="Sederoff R.R."/>
            <person name="Wang G."/>
            <person name="Qu G."/>
            <person name="Chen S."/>
        </authorList>
    </citation>
    <scope>NUCLEOTIDE SEQUENCE</scope>
    <source>
        <strain evidence="1">SC-2020</strain>
    </source>
</reference>